<dbReference type="Pfam" id="PF12464">
    <property type="entry name" value="Mac"/>
    <property type="match status" value="1"/>
</dbReference>
<organism evidence="7 8">
    <name type="scientific">Formosa undariae</name>
    <dbReference type="NCBI Taxonomy" id="1325436"/>
    <lineage>
        <taxon>Bacteria</taxon>
        <taxon>Pseudomonadati</taxon>
        <taxon>Bacteroidota</taxon>
        <taxon>Flavobacteriia</taxon>
        <taxon>Flavobacteriales</taxon>
        <taxon>Flavobacteriaceae</taxon>
        <taxon>Formosa</taxon>
    </lineage>
</organism>
<dbReference type="InterPro" id="IPR011004">
    <property type="entry name" value="Trimer_LpxA-like_sf"/>
</dbReference>
<dbReference type="CDD" id="cd03357">
    <property type="entry name" value="LbH_MAT_GAT"/>
    <property type="match status" value="1"/>
</dbReference>
<accession>A0ABV5F1Q2</accession>
<evidence type="ECO:0000256" key="1">
    <source>
        <dbReference type="ARBA" id="ARBA00007274"/>
    </source>
</evidence>
<evidence type="ECO:0000313" key="8">
    <source>
        <dbReference type="Proteomes" id="UP001589605"/>
    </source>
</evidence>
<comment type="caution">
    <text evidence="7">The sequence shown here is derived from an EMBL/GenBank/DDBJ whole genome shotgun (WGS) entry which is preliminary data.</text>
</comment>
<keyword evidence="4 5" id="KW-0012">Acyltransferase</keyword>
<dbReference type="PANTHER" id="PTHR43017:SF1">
    <property type="entry name" value="ACETYLTRANSFERASE YJL218W-RELATED"/>
    <property type="match status" value="1"/>
</dbReference>
<evidence type="ECO:0000313" key="7">
    <source>
        <dbReference type="EMBL" id="MFB9053372.1"/>
    </source>
</evidence>
<comment type="similarity">
    <text evidence="1 5">Belongs to the transferase hexapeptide repeat family.</text>
</comment>
<keyword evidence="3" id="KW-0677">Repeat</keyword>
<gene>
    <name evidence="7" type="ORF">ACFFVB_09820</name>
</gene>
<evidence type="ECO:0000259" key="6">
    <source>
        <dbReference type="SMART" id="SM01266"/>
    </source>
</evidence>
<dbReference type="InterPro" id="IPR039369">
    <property type="entry name" value="LacA-like"/>
</dbReference>
<dbReference type="Proteomes" id="UP001589605">
    <property type="component" value="Unassembled WGS sequence"/>
</dbReference>
<proteinExistence type="inferred from homology"/>
<name>A0ABV5F1Q2_9FLAO</name>
<keyword evidence="8" id="KW-1185">Reference proteome</keyword>
<dbReference type="InterPro" id="IPR024688">
    <property type="entry name" value="Mac_dom"/>
</dbReference>
<evidence type="ECO:0000256" key="5">
    <source>
        <dbReference type="RuleBase" id="RU367021"/>
    </source>
</evidence>
<dbReference type="EC" id="2.3.1.-" evidence="5"/>
<feature type="domain" description="Maltose/galactoside acetyltransferase" evidence="6">
    <location>
        <begin position="4"/>
        <end position="57"/>
    </location>
</feature>
<evidence type="ECO:0000256" key="2">
    <source>
        <dbReference type="ARBA" id="ARBA00022679"/>
    </source>
</evidence>
<dbReference type="EMBL" id="JBHMEZ010000011">
    <property type="protein sequence ID" value="MFB9053372.1"/>
    <property type="molecule type" value="Genomic_DNA"/>
</dbReference>
<dbReference type="RefSeq" id="WP_382382543.1">
    <property type="nucleotide sequence ID" value="NZ_JBHMEZ010000011.1"/>
</dbReference>
<dbReference type="GO" id="GO:0016746">
    <property type="term" value="F:acyltransferase activity"/>
    <property type="evidence" value="ECO:0007669"/>
    <property type="project" value="UniProtKB-KW"/>
</dbReference>
<reference evidence="7 8" key="1">
    <citation type="submission" date="2024-09" db="EMBL/GenBank/DDBJ databases">
        <authorList>
            <person name="Sun Q."/>
            <person name="Mori K."/>
        </authorList>
    </citation>
    <scope>NUCLEOTIDE SEQUENCE [LARGE SCALE GENOMIC DNA]</scope>
    <source>
        <strain evidence="7 8">CECT 8286</strain>
    </source>
</reference>
<evidence type="ECO:0000256" key="3">
    <source>
        <dbReference type="ARBA" id="ARBA00022737"/>
    </source>
</evidence>
<keyword evidence="2 5" id="KW-0808">Transferase</keyword>
<dbReference type="SUPFAM" id="SSF51161">
    <property type="entry name" value="Trimeric LpxA-like enzymes"/>
    <property type="match status" value="1"/>
</dbReference>
<dbReference type="SMART" id="SM01266">
    <property type="entry name" value="Mac"/>
    <property type="match status" value="1"/>
</dbReference>
<dbReference type="InterPro" id="IPR001451">
    <property type="entry name" value="Hexapep"/>
</dbReference>
<evidence type="ECO:0000256" key="4">
    <source>
        <dbReference type="ARBA" id="ARBA00023315"/>
    </source>
</evidence>
<dbReference type="PANTHER" id="PTHR43017">
    <property type="entry name" value="GALACTOSIDE O-ACETYLTRANSFERASE"/>
    <property type="match status" value="1"/>
</dbReference>
<dbReference type="Pfam" id="PF14602">
    <property type="entry name" value="Hexapep_2"/>
    <property type="match status" value="1"/>
</dbReference>
<dbReference type="Gene3D" id="2.160.10.10">
    <property type="entry name" value="Hexapeptide repeat proteins"/>
    <property type="match status" value="1"/>
</dbReference>
<protein>
    <recommendedName>
        <fullName evidence="5">Acetyltransferase</fullName>
        <ecNumber evidence="5">2.3.1.-</ecNumber>
    </recommendedName>
</protein>
<sequence length="185" mass="20290">MTEREKMLAGELYRPSDPDLTAERLRARLLFQKANSITEDYKEERNVIYNELLDCGENLWIEPPFYCDYGSNIKAGKNLFLNYNCCILDVGLVTIGDNVMFAPNVQLYAATHPLTAELRNSGQKLGQPITIGHNVWIGGNSTICPGVTLGDNVVVGAGSVVTKSFPKNVVIAGNPAKVIKDIDNS</sequence>